<protein>
    <submittedName>
        <fullName evidence="1">Uncharacterized protein</fullName>
    </submittedName>
</protein>
<evidence type="ECO:0000313" key="1">
    <source>
        <dbReference type="EnsemblMetazoa" id="OVOC2876.1"/>
    </source>
</evidence>
<sequence>MIDEIIYPNIQLKQCLHSFLGNDCSNCKIDNLVICQDIQL</sequence>
<organism evidence="1 2">
    <name type="scientific">Onchocerca volvulus</name>
    <dbReference type="NCBI Taxonomy" id="6282"/>
    <lineage>
        <taxon>Eukaryota</taxon>
        <taxon>Metazoa</taxon>
        <taxon>Ecdysozoa</taxon>
        <taxon>Nematoda</taxon>
        <taxon>Chromadorea</taxon>
        <taxon>Rhabditida</taxon>
        <taxon>Spirurina</taxon>
        <taxon>Spiruromorpha</taxon>
        <taxon>Filarioidea</taxon>
        <taxon>Onchocercidae</taxon>
        <taxon>Onchocerca</taxon>
    </lineage>
</organism>
<proteinExistence type="predicted"/>
<dbReference type="EnsemblMetazoa" id="OVOC2876.1">
    <property type="protein sequence ID" value="OVOC2876.1"/>
    <property type="gene ID" value="WBGene00239685"/>
</dbReference>
<accession>A0A2K6VVN6</accession>
<reference evidence="1" key="2">
    <citation type="submission" date="2018-02" db="UniProtKB">
        <authorList>
            <consortium name="EnsemblMetazoa"/>
        </authorList>
    </citation>
    <scope>IDENTIFICATION</scope>
</reference>
<dbReference type="Proteomes" id="UP000024404">
    <property type="component" value="Unassembled WGS sequence"/>
</dbReference>
<dbReference type="EMBL" id="CMVM020000076">
    <property type="status" value="NOT_ANNOTATED_CDS"/>
    <property type="molecule type" value="Genomic_DNA"/>
</dbReference>
<reference evidence="2" key="1">
    <citation type="submission" date="2013-10" db="EMBL/GenBank/DDBJ databases">
        <title>Genome sequencing of Onchocerca volvulus.</title>
        <authorList>
            <person name="Cotton J."/>
            <person name="Tsai J."/>
            <person name="Stanley E."/>
            <person name="Tracey A."/>
            <person name="Holroyd N."/>
            <person name="Lustigman S."/>
            <person name="Berriman M."/>
        </authorList>
    </citation>
    <scope>NUCLEOTIDE SEQUENCE</scope>
</reference>
<keyword evidence="2" id="KW-1185">Reference proteome</keyword>
<dbReference type="AlphaFoldDB" id="A0A2K6VVN6"/>
<evidence type="ECO:0000313" key="2">
    <source>
        <dbReference type="Proteomes" id="UP000024404"/>
    </source>
</evidence>
<name>A0A2K6VVN6_ONCVO</name>